<keyword evidence="10" id="KW-1185">Reference proteome</keyword>
<evidence type="ECO:0000259" key="8">
    <source>
        <dbReference type="PROSITE" id="PS50928"/>
    </source>
</evidence>
<dbReference type="PANTHER" id="PTHR43163:SF6">
    <property type="entry name" value="DIPEPTIDE TRANSPORT SYSTEM PERMEASE PROTEIN DPPB-RELATED"/>
    <property type="match status" value="1"/>
</dbReference>
<dbReference type="STRING" id="366584.SAMN05216377_118114"/>
<comment type="similarity">
    <text evidence="7">Belongs to the binding-protein-dependent transport system permease family.</text>
</comment>
<evidence type="ECO:0000313" key="10">
    <source>
        <dbReference type="Proteomes" id="UP000198967"/>
    </source>
</evidence>
<evidence type="ECO:0000256" key="2">
    <source>
        <dbReference type="ARBA" id="ARBA00022448"/>
    </source>
</evidence>
<dbReference type="RefSeq" id="WP_093089010.1">
    <property type="nucleotide sequence ID" value="NZ_FNBE01000018.1"/>
</dbReference>
<evidence type="ECO:0000256" key="1">
    <source>
        <dbReference type="ARBA" id="ARBA00004651"/>
    </source>
</evidence>
<dbReference type="Pfam" id="PF19300">
    <property type="entry name" value="BPD_transp_1_N"/>
    <property type="match status" value="1"/>
</dbReference>
<dbReference type="EMBL" id="FNBE01000018">
    <property type="protein sequence ID" value="SDH07119.1"/>
    <property type="molecule type" value="Genomic_DNA"/>
</dbReference>
<dbReference type="OrthoDB" id="4695618at2"/>
<evidence type="ECO:0000256" key="7">
    <source>
        <dbReference type="RuleBase" id="RU363032"/>
    </source>
</evidence>
<keyword evidence="5 7" id="KW-1133">Transmembrane helix</keyword>
<feature type="transmembrane region" description="Helical" evidence="7">
    <location>
        <begin position="141"/>
        <end position="166"/>
    </location>
</feature>
<evidence type="ECO:0000313" key="9">
    <source>
        <dbReference type="EMBL" id="SDH07119.1"/>
    </source>
</evidence>
<dbReference type="PANTHER" id="PTHR43163">
    <property type="entry name" value="DIPEPTIDE TRANSPORT SYSTEM PERMEASE PROTEIN DPPB-RELATED"/>
    <property type="match status" value="1"/>
</dbReference>
<feature type="transmembrane region" description="Helical" evidence="7">
    <location>
        <begin position="12"/>
        <end position="33"/>
    </location>
</feature>
<keyword evidence="2 7" id="KW-0813">Transport</keyword>
<dbReference type="GO" id="GO:0055085">
    <property type="term" value="P:transmembrane transport"/>
    <property type="evidence" value="ECO:0007669"/>
    <property type="project" value="InterPro"/>
</dbReference>
<evidence type="ECO:0000256" key="6">
    <source>
        <dbReference type="ARBA" id="ARBA00023136"/>
    </source>
</evidence>
<gene>
    <name evidence="9" type="ORF">SAMN05216377_118114</name>
</gene>
<dbReference type="AlphaFoldDB" id="A0A1G7ZEQ8"/>
<name>A0A1G7ZEQ8_PSEOR</name>
<keyword evidence="3" id="KW-1003">Cell membrane</keyword>
<comment type="subcellular location">
    <subcellularLocation>
        <location evidence="1 7">Cell membrane</location>
        <topology evidence="1 7">Multi-pass membrane protein</topology>
    </subcellularLocation>
</comment>
<dbReference type="GO" id="GO:0005886">
    <property type="term" value="C:plasma membrane"/>
    <property type="evidence" value="ECO:0007669"/>
    <property type="project" value="UniProtKB-SubCell"/>
</dbReference>
<feature type="transmembrane region" description="Helical" evidence="7">
    <location>
        <begin position="309"/>
        <end position="331"/>
    </location>
</feature>
<evidence type="ECO:0000256" key="5">
    <source>
        <dbReference type="ARBA" id="ARBA00022989"/>
    </source>
</evidence>
<dbReference type="InterPro" id="IPR045621">
    <property type="entry name" value="BPD_transp_1_N"/>
</dbReference>
<reference evidence="9 10" key="1">
    <citation type="submission" date="2016-10" db="EMBL/GenBank/DDBJ databases">
        <authorList>
            <person name="de Groot N.N."/>
        </authorList>
    </citation>
    <scope>NUCLEOTIDE SEQUENCE [LARGE SCALE GENOMIC DNA]</scope>
    <source>
        <strain evidence="9 10">CGMCC 4.3143</strain>
    </source>
</reference>
<feature type="transmembrane region" description="Helical" evidence="7">
    <location>
        <begin position="268"/>
        <end position="289"/>
    </location>
</feature>
<dbReference type="InterPro" id="IPR000515">
    <property type="entry name" value="MetI-like"/>
</dbReference>
<dbReference type="PROSITE" id="PS50928">
    <property type="entry name" value="ABC_TM1"/>
    <property type="match status" value="1"/>
</dbReference>
<proteinExistence type="inferred from homology"/>
<organism evidence="9 10">
    <name type="scientific">Pseudonocardia oroxyli</name>
    <dbReference type="NCBI Taxonomy" id="366584"/>
    <lineage>
        <taxon>Bacteria</taxon>
        <taxon>Bacillati</taxon>
        <taxon>Actinomycetota</taxon>
        <taxon>Actinomycetes</taxon>
        <taxon>Pseudonocardiales</taxon>
        <taxon>Pseudonocardiaceae</taxon>
        <taxon>Pseudonocardia</taxon>
    </lineage>
</organism>
<dbReference type="Pfam" id="PF00528">
    <property type="entry name" value="BPD_transp_1"/>
    <property type="match status" value="1"/>
</dbReference>
<keyword evidence="4 7" id="KW-0812">Transmembrane</keyword>
<protein>
    <submittedName>
        <fullName evidence="9">Peptide/nickel transport system permease protein</fullName>
    </submittedName>
</protein>
<dbReference type="Proteomes" id="UP000198967">
    <property type="component" value="Unassembled WGS sequence"/>
</dbReference>
<keyword evidence="6 7" id="KW-0472">Membrane</keyword>
<sequence>MTHLWTRNGWWVRRLAVLPLHLLIFALVVFFLVKLIPGDPVAVLSGGQPMTPEQYEATRASLGLADPIWVQLTTFLGDAVRLDFGNSIISGIGVMDEMSTRLPETVELAVMAMTISALLALALGFLVVLRPRNAVSRVIASYARAAGAVPDFCLGVAGVFVFYSVLHWAPAPIGRYATSLNAPPRTTGFPFLDALLSSDTVLMSSMIQHLWLPIGVLVVAYAPMLLKLFIRSLDQAKNAQATRFRIASGASRPMVLLSVGRRALPSTIAMFGTIFGFMVGGAVVVEQLFAIPGMGEYAVQAVTRADFVALRGFLLVVGAVSLIVFFLVDVVTMSLDPRRRPGVATAGG</sequence>
<evidence type="ECO:0000256" key="3">
    <source>
        <dbReference type="ARBA" id="ARBA00022475"/>
    </source>
</evidence>
<evidence type="ECO:0000256" key="4">
    <source>
        <dbReference type="ARBA" id="ARBA00022692"/>
    </source>
</evidence>
<feature type="domain" description="ABC transmembrane type-1" evidence="8">
    <location>
        <begin position="102"/>
        <end position="332"/>
    </location>
</feature>
<feature type="transmembrane region" description="Helical" evidence="7">
    <location>
        <begin position="210"/>
        <end position="230"/>
    </location>
</feature>
<accession>A0A1G7ZEQ8</accession>
<feature type="transmembrane region" description="Helical" evidence="7">
    <location>
        <begin position="108"/>
        <end position="129"/>
    </location>
</feature>